<dbReference type="InterPro" id="IPR050147">
    <property type="entry name" value="Ser/Thr_Dehydratase"/>
</dbReference>
<feature type="domain" description="ACT-like" evidence="14">
    <location>
        <begin position="333"/>
        <end position="405"/>
    </location>
</feature>
<dbReference type="Pfam" id="PF00585">
    <property type="entry name" value="Thr_dehydrat_C"/>
    <property type="match status" value="2"/>
</dbReference>
<evidence type="ECO:0000256" key="7">
    <source>
        <dbReference type="ARBA" id="ARBA00022624"/>
    </source>
</evidence>
<dbReference type="CDD" id="cd04906">
    <property type="entry name" value="ACT_ThrD-I_1"/>
    <property type="match status" value="1"/>
</dbReference>
<dbReference type="PROSITE" id="PS00165">
    <property type="entry name" value="DEHYDRATASE_SER_THR"/>
    <property type="match status" value="1"/>
</dbReference>
<dbReference type="GO" id="GO:0006565">
    <property type="term" value="P:L-serine catabolic process"/>
    <property type="evidence" value="ECO:0007669"/>
    <property type="project" value="TreeGrafter"/>
</dbReference>
<dbReference type="SUPFAM" id="SSF55021">
    <property type="entry name" value="ACT-like"/>
    <property type="match status" value="2"/>
</dbReference>
<dbReference type="InterPro" id="IPR000634">
    <property type="entry name" value="Ser/Thr_deHydtase_PyrdxlP-BS"/>
</dbReference>
<organism evidence="16">
    <name type="scientific">Pseudomonas solani</name>
    <dbReference type="NCBI Taxonomy" id="2731552"/>
    <lineage>
        <taxon>Bacteria</taxon>
        <taxon>Pseudomonadati</taxon>
        <taxon>Pseudomonadota</taxon>
        <taxon>Gammaproteobacteria</taxon>
        <taxon>Pseudomonadales</taxon>
        <taxon>Pseudomonadaceae</taxon>
        <taxon>Pseudomonas</taxon>
    </lineage>
</organism>
<dbReference type="InterPro" id="IPR005787">
    <property type="entry name" value="Thr_deHydtase_biosynth"/>
</dbReference>
<evidence type="ECO:0000256" key="3">
    <source>
        <dbReference type="ARBA" id="ARBA00004810"/>
    </source>
</evidence>
<dbReference type="RefSeq" id="WP_265170481.1">
    <property type="nucleotide sequence ID" value="NZ_AP023081.1"/>
</dbReference>
<dbReference type="GO" id="GO:0009097">
    <property type="term" value="P:isoleucine biosynthetic process"/>
    <property type="evidence" value="ECO:0007669"/>
    <property type="project" value="UniProtKB-UniRule"/>
</dbReference>
<dbReference type="GO" id="GO:0004794">
    <property type="term" value="F:threonine deaminase activity"/>
    <property type="evidence" value="ECO:0007669"/>
    <property type="project" value="UniProtKB-UniRule"/>
</dbReference>
<keyword evidence="17" id="KW-1185">Reference proteome</keyword>
<evidence type="ECO:0000256" key="9">
    <source>
        <dbReference type="ARBA" id="ARBA00022898"/>
    </source>
</evidence>
<dbReference type="GO" id="GO:0030170">
    <property type="term" value="F:pyridoxal phosphate binding"/>
    <property type="evidence" value="ECO:0007669"/>
    <property type="project" value="InterPro"/>
</dbReference>
<dbReference type="InterPro" id="IPR038110">
    <property type="entry name" value="TD_ACT-like_sf"/>
</dbReference>
<evidence type="ECO:0000256" key="11">
    <source>
        <dbReference type="ARBA" id="ARBA00023304"/>
    </source>
</evidence>
<proteinExistence type="inferred from homology"/>
<comment type="similarity">
    <text evidence="4 13">Belongs to the serine/threonine dehydratase family.</text>
</comment>
<dbReference type="GO" id="GO:0006567">
    <property type="term" value="P:L-threonine catabolic process"/>
    <property type="evidence" value="ECO:0007669"/>
    <property type="project" value="TreeGrafter"/>
</dbReference>
<dbReference type="CDD" id="cd01562">
    <property type="entry name" value="Thr-dehyd"/>
    <property type="match status" value="1"/>
</dbReference>
<name>A0AAU7Y5K2_9PSED</name>
<sequence>MTDSLLKGYVQKILRAPVYDVAIQTPLQPAPRLSQRLGNAVLLKREDLQPVFSFKIRGAYNRVSQLSAEQRARGVIAASAGNHAQGLALAARQLGIEATIVMPRTTPELKVQGVLARGGKAVLHGDAFPEALAHALRLAEEQGLTFVPPYDDPDVIAGQGTVAMEILRQQPGELDAIFVPVGGGSLIAGIAAYVKYLRPEVKVIGVEPEDSNCLQAAMAAGERVVLEQVGLFADGVAVAQIGAHNFEVCRQYVDEVLTVSADEICAAIKDIYDDTRSITEPAGALAVAGIKKYVARERCEGRTLVAIDSGANVNFDRLRHVAERAELGEQREAIIAVTIPERPGSFRAFCEALGRRQITEFNYRFHSEAEAHIFVGVQTHPENDPRDALVSGLQAQGFPVLDLTDNELAKLHIRHMVGGRADGALHERLLRFEFPERPGALLNFLNQLGGRWNISLFHYRNHGAADGRVLAGLQVPDHELHLLPGALDAIGYPWWDESDNPAYRLFVG</sequence>
<dbReference type="CDD" id="cd04907">
    <property type="entry name" value="ACT_ThrD-I_2"/>
    <property type="match status" value="1"/>
</dbReference>
<dbReference type="PROSITE" id="PS51672">
    <property type="entry name" value="ACT_LIKE"/>
    <property type="match status" value="2"/>
</dbReference>
<keyword evidence="7 13" id="KW-0412">Isoleucine biosynthesis</keyword>
<dbReference type="InterPro" id="IPR001926">
    <property type="entry name" value="TrpB-like_PALP"/>
</dbReference>
<dbReference type="EMBL" id="AP023081">
    <property type="protein sequence ID" value="BCD86621.1"/>
    <property type="molecule type" value="Genomic_DNA"/>
</dbReference>
<reference evidence="16" key="2">
    <citation type="submission" date="2023-08" db="EMBL/GenBank/DDBJ databases">
        <title>Increased levels of nutrients transform a symbiont into a lethal pathobiont.</title>
        <authorList>
            <person name="Lachnit T."/>
            <person name="Ulrich L."/>
            <person name="Willmer F.M."/>
            <person name="Hasenbein T."/>
            <person name="Steiner L.X."/>
            <person name="Wolters M."/>
            <person name="Herbst E.M."/>
            <person name="Deines P."/>
        </authorList>
    </citation>
    <scope>NUCLEOTIDE SEQUENCE</scope>
    <source>
        <strain evidence="16">T3</strain>
    </source>
</reference>
<accession>A0AAU7Y5K2</accession>
<gene>
    <name evidence="13 16" type="primary">ilvA</name>
    <name evidence="15" type="synonym">ilvA2</name>
    <name evidence="16" type="ORF">ABS648_05625</name>
    <name evidence="15" type="ORF">PSm6_30280</name>
</gene>
<dbReference type="FunFam" id="3.40.50.1100:FF:000008">
    <property type="entry name" value="L-threonine dehydratase"/>
    <property type="match status" value="1"/>
</dbReference>
<dbReference type="PANTHER" id="PTHR48078:SF11">
    <property type="entry name" value="THREONINE DEHYDRATASE, MITOCHONDRIAL"/>
    <property type="match status" value="1"/>
</dbReference>
<evidence type="ECO:0000313" key="15">
    <source>
        <dbReference type="EMBL" id="BCD86621.1"/>
    </source>
</evidence>
<evidence type="ECO:0000256" key="2">
    <source>
        <dbReference type="ARBA" id="ARBA00001933"/>
    </source>
</evidence>
<evidence type="ECO:0000256" key="10">
    <source>
        <dbReference type="ARBA" id="ARBA00023239"/>
    </source>
</evidence>
<dbReference type="Gene3D" id="3.40.50.1100">
    <property type="match status" value="2"/>
</dbReference>
<evidence type="ECO:0000259" key="14">
    <source>
        <dbReference type="PROSITE" id="PS51672"/>
    </source>
</evidence>
<dbReference type="InterPro" id="IPR036052">
    <property type="entry name" value="TrpB-like_PALP_sf"/>
</dbReference>
<dbReference type="PANTHER" id="PTHR48078">
    <property type="entry name" value="THREONINE DEHYDRATASE, MITOCHONDRIAL-RELATED"/>
    <property type="match status" value="1"/>
</dbReference>
<feature type="domain" description="ACT-like" evidence="14">
    <location>
        <begin position="428"/>
        <end position="499"/>
    </location>
</feature>
<dbReference type="FunFam" id="3.40.1020.10:FF:000001">
    <property type="entry name" value="L-threonine dehydratase"/>
    <property type="match status" value="1"/>
</dbReference>
<comment type="subunit">
    <text evidence="5 13">Homotetramer.</text>
</comment>
<evidence type="ECO:0000256" key="1">
    <source>
        <dbReference type="ARBA" id="ARBA00001274"/>
    </source>
</evidence>
<keyword evidence="8" id="KW-0677">Repeat</keyword>
<reference evidence="15" key="1">
    <citation type="submission" date="2020-05" db="EMBL/GenBank/DDBJ databases">
        <title>Complete genome sequence of Pseudomonas sp. Sm006.</title>
        <authorList>
            <person name="Takeuchi K."/>
            <person name="Someya N."/>
        </authorList>
    </citation>
    <scope>NUCLEOTIDE SEQUENCE</scope>
    <source>
        <strain evidence="15">Sm006</strain>
    </source>
</reference>
<evidence type="ECO:0000256" key="4">
    <source>
        <dbReference type="ARBA" id="ARBA00010869"/>
    </source>
</evidence>
<comment type="cofactor">
    <cofactor evidence="2 13">
        <name>pyridoxal 5'-phosphate</name>
        <dbReference type="ChEBI" id="CHEBI:597326"/>
    </cofactor>
</comment>
<keyword evidence="9 13" id="KW-0663">Pyridoxal phosphate</keyword>
<dbReference type="Gene3D" id="3.40.1020.10">
    <property type="entry name" value="Biosynthetic Threonine Deaminase, Domain 3"/>
    <property type="match status" value="1"/>
</dbReference>
<protein>
    <recommendedName>
        <fullName evidence="13">L-threonine dehydratase</fullName>
        <ecNumber evidence="13">4.3.1.19</ecNumber>
    </recommendedName>
    <alternativeName>
        <fullName evidence="13">Threonine deaminase</fullName>
    </alternativeName>
</protein>
<dbReference type="Pfam" id="PF00291">
    <property type="entry name" value="PALP"/>
    <property type="match status" value="1"/>
</dbReference>
<dbReference type="EC" id="4.3.1.19" evidence="13"/>
<dbReference type="NCBIfam" id="TIGR01124">
    <property type="entry name" value="ilvA_2Cterm"/>
    <property type="match status" value="1"/>
</dbReference>
<dbReference type="EMBL" id="CP158373">
    <property type="protein sequence ID" value="XBY65248.1"/>
    <property type="molecule type" value="Genomic_DNA"/>
</dbReference>
<evidence type="ECO:0000256" key="8">
    <source>
        <dbReference type="ARBA" id="ARBA00022737"/>
    </source>
</evidence>
<dbReference type="SUPFAM" id="SSF53686">
    <property type="entry name" value="Tryptophan synthase beta subunit-like PLP-dependent enzymes"/>
    <property type="match status" value="1"/>
</dbReference>
<keyword evidence="10 13" id="KW-0456">Lyase</keyword>
<dbReference type="InterPro" id="IPR045865">
    <property type="entry name" value="ACT-like_dom_sf"/>
</dbReference>
<dbReference type="GO" id="GO:0003941">
    <property type="term" value="F:L-serine ammonia-lyase activity"/>
    <property type="evidence" value="ECO:0007669"/>
    <property type="project" value="TreeGrafter"/>
</dbReference>
<keyword evidence="6 13" id="KW-0028">Amino-acid biosynthesis</keyword>
<dbReference type="NCBIfam" id="NF009130">
    <property type="entry name" value="PRK12483.1"/>
    <property type="match status" value="1"/>
</dbReference>
<dbReference type="Proteomes" id="UP001064896">
    <property type="component" value="Chromosome"/>
</dbReference>
<evidence type="ECO:0000256" key="13">
    <source>
        <dbReference type="RuleBase" id="RU362012"/>
    </source>
</evidence>
<comment type="function">
    <text evidence="12 13">Catalyzes the anaerobic formation of alpha-ketobutyrate and ammonia from threonine in a two-step reaction. The first step involved a dehydration of threonine and a production of enamine intermediates (aminocrotonate), which tautomerizes to its imine form (iminobutyrate). Both intermediates are unstable and short-lived. The second step is the nonenzymatic hydrolysis of the enamine/imine intermediates to form 2-ketobutyrate and free ammonia. In the low water environment of the cell, the second step is accelerated by RidA.</text>
</comment>
<evidence type="ECO:0000256" key="12">
    <source>
        <dbReference type="ARBA" id="ARBA00025527"/>
    </source>
</evidence>
<evidence type="ECO:0000313" key="17">
    <source>
        <dbReference type="Proteomes" id="UP001064896"/>
    </source>
</evidence>
<dbReference type="AlphaFoldDB" id="A0AAU7Y5K2"/>
<comment type="pathway">
    <text evidence="3 13">Amino-acid biosynthesis; L-isoleucine biosynthesis; 2-oxobutanoate from L-threonine: step 1/1.</text>
</comment>
<comment type="catalytic activity">
    <reaction evidence="1 13">
        <text>L-threonine = 2-oxobutanoate + NH4(+)</text>
        <dbReference type="Rhea" id="RHEA:22108"/>
        <dbReference type="ChEBI" id="CHEBI:16763"/>
        <dbReference type="ChEBI" id="CHEBI:28938"/>
        <dbReference type="ChEBI" id="CHEBI:57926"/>
        <dbReference type="EC" id="4.3.1.19"/>
    </reaction>
</comment>
<evidence type="ECO:0000256" key="6">
    <source>
        <dbReference type="ARBA" id="ARBA00022605"/>
    </source>
</evidence>
<dbReference type="InterPro" id="IPR001721">
    <property type="entry name" value="TD_ACT-like"/>
</dbReference>
<evidence type="ECO:0000256" key="5">
    <source>
        <dbReference type="ARBA" id="ARBA00011881"/>
    </source>
</evidence>
<evidence type="ECO:0000313" key="16">
    <source>
        <dbReference type="EMBL" id="XBY65248.1"/>
    </source>
</evidence>
<dbReference type="NCBIfam" id="NF006674">
    <property type="entry name" value="PRK09224.1"/>
    <property type="match status" value="1"/>
</dbReference>
<keyword evidence="11 13" id="KW-0100">Branched-chain amino acid biosynthesis</keyword>